<dbReference type="EC" id="1.6.5.-" evidence="6"/>
<comment type="caution">
    <text evidence="6">Lacks conserved residue(s) required for the propagation of feature annotation.</text>
</comment>
<evidence type="ECO:0000313" key="9">
    <source>
        <dbReference type="EMBL" id="SHK73853.1"/>
    </source>
</evidence>
<dbReference type="STRING" id="1055723.SAMN05216293_1813"/>
<comment type="catalytic activity">
    <reaction evidence="5">
        <text>N,N-dimethyl-1,4-phenylenediamine + anthranilate + 2 NAD(+) = 2-(4-dimethylaminophenyl)diazenylbenzoate + 2 NADH + 2 H(+)</text>
        <dbReference type="Rhea" id="RHEA:55872"/>
        <dbReference type="ChEBI" id="CHEBI:15378"/>
        <dbReference type="ChEBI" id="CHEBI:15783"/>
        <dbReference type="ChEBI" id="CHEBI:16567"/>
        <dbReference type="ChEBI" id="CHEBI:57540"/>
        <dbReference type="ChEBI" id="CHEBI:57945"/>
        <dbReference type="ChEBI" id="CHEBI:71579"/>
        <dbReference type="EC" id="1.7.1.17"/>
    </reaction>
    <physiologicalReaction direction="right-to-left" evidence="5">
        <dbReference type="Rhea" id="RHEA:55874"/>
    </physiologicalReaction>
</comment>
<keyword evidence="2 6" id="KW-0288">FMN</keyword>
<evidence type="ECO:0000256" key="2">
    <source>
        <dbReference type="ARBA" id="ARBA00022643"/>
    </source>
</evidence>
<comment type="catalytic activity">
    <reaction evidence="6">
        <text>2 a quinone + NADH + H(+) = 2 a 1,4-benzosemiquinone + NAD(+)</text>
        <dbReference type="Rhea" id="RHEA:65952"/>
        <dbReference type="ChEBI" id="CHEBI:15378"/>
        <dbReference type="ChEBI" id="CHEBI:57540"/>
        <dbReference type="ChEBI" id="CHEBI:57945"/>
        <dbReference type="ChEBI" id="CHEBI:132124"/>
        <dbReference type="ChEBI" id="CHEBI:134225"/>
    </reaction>
</comment>
<dbReference type="PANTHER" id="PTHR43741:SF4">
    <property type="entry name" value="FMN-DEPENDENT NADH:QUINONE OXIDOREDUCTASE"/>
    <property type="match status" value="1"/>
</dbReference>
<sequence>MKKISKKKILHIKSSINGTHSYSTKLGCALVDKLRAQYPDAHVVTKDLVEEDFPHLVGETLVSFFVPKEELTTEQKTLLHVSDKAIEEVMEADILIIDAPMYNFGIPSHLKAWLDQISRAGITFEYGTNGPKGLILNTKAYIAMASGGVYSDGPAQQMDFVAPYLKTILGFLGITDVEVLRAEGTAMAETKEASIEMVLGQIELVN</sequence>
<evidence type="ECO:0000313" key="11">
    <source>
        <dbReference type="Proteomes" id="UP000198940"/>
    </source>
</evidence>
<evidence type="ECO:0000313" key="8">
    <source>
        <dbReference type="EMBL" id="SFC22598.1"/>
    </source>
</evidence>
<comment type="similarity">
    <text evidence="6">Belongs to the azoreductase type 1 family.</text>
</comment>
<keyword evidence="4 6" id="KW-0520">NAD</keyword>
<evidence type="ECO:0000256" key="5">
    <source>
        <dbReference type="ARBA" id="ARBA00048542"/>
    </source>
</evidence>
<feature type="binding site" evidence="6">
    <location>
        <begin position="101"/>
        <end position="104"/>
    </location>
    <ligand>
        <name>FMN</name>
        <dbReference type="ChEBI" id="CHEBI:58210"/>
    </ligand>
</feature>
<keyword evidence="3 6" id="KW-0560">Oxidoreductase</keyword>
<dbReference type="InterPro" id="IPR003680">
    <property type="entry name" value="Flavodoxin_fold"/>
</dbReference>
<comment type="caution">
    <text evidence="9">The sequence shown here is derived from an EMBL/GenBank/DDBJ whole genome shotgun (WGS) entry which is preliminary data.</text>
</comment>
<evidence type="ECO:0000256" key="1">
    <source>
        <dbReference type="ARBA" id="ARBA00022630"/>
    </source>
</evidence>
<dbReference type="GO" id="GO:0016655">
    <property type="term" value="F:oxidoreductase activity, acting on NAD(P)H, quinone or similar compound as acceptor"/>
    <property type="evidence" value="ECO:0007669"/>
    <property type="project" value="InterPro"/>
</dbReference>
<dbReference type="RefSeq" id="WP_072879024.1">
    <property type="nucleotide sequence ID" value="NZ_FOKU01000007.1"/>
</dbReference>
<dbReference type="AlphaFoldDB" id="A0A1M6UXG0"/>
<dbReference type="PANTHER" id="PTHR43741">
    <property type="entry name" value="FMN-DEPENDENT NADH-AZOREDUCTASE 1"/>
    <property type="match status" value="1"/>
</dbReference>
<protein>
    <recommendedName>
        <fullName evidence="6">FMN dependent NADH:quinone oxidoreductase</fullName>
        <ecNumber evidence="6">1.6.5.-</ecNumber>
    </recommendedName>
    <alternativeName>
        <fullName evidence="6">Azo-dye reductase</fullName>
    </alternativeName>
    <alternativeName>
        <fullName evidence="6">FMN-dependent NADH-azo compound oxidoreductase</fullName>
    </alternativeName>
    <alternativeName>
        <fullName evidence="6">FMN-dependent NADH-azoreductase</fullName>
        <ecNumber evidence="6">1.7.1.17</ecNumber>
    </alternativeName>
</protein>
<gene>
    <name evidence="6" type="primary">azoR</name>
    <name evidence="8" type="ORF">SAMN04487891_107192</name>
    <name evidence="9" type="ORF">SAMN05216293_1813</name>
</gene>
<dbReference type="GO" id="GO:0016652">
    <property type="term" value="F:oxidoreductase activity, acting on NAD(P)H as acceptor"/>
    <property type="evidence" value="ECO:0007669"/>
    <property type="project" value="UniProtKB-UniRule"/>
</dbReference>
<keyword evidence="1 6" id="KW-0285">Flavoprotein</keyword>
<keyword evidence="11" id="KW-1185">Reference proteome</keyword>
<accession>A0A1M6UXG0</accession>
<dbReference type="SUPFAM" id="SSF52218">
    <property type="entry name" value="Flavoproteins"/>
    <property type="match status" value="1"/>
</dbReference>
<dbReference type="GO" id="GO:0009055">
    <property type="term" value="F:electron transfer activity"/>
    <property type="evidence" value="ECO:0007669"/>
    <property type="project" value="UniProtKB-UniRule"/>
</dbReference>
<dbReference type="Gene3D" id="3.40.50.360">
    <property type="match status" value="1"/>
</dbReference>
<dbReference type="EC" id="1.7.1.17" evidence="6"/>
<dbReference type="Pfam" id="PF02525">
    <property type="entry name" value="Flavodoxin_2"/>
    <property type="match status" value="1"/>
</dbReference>
<name>A0A1M6UXG0_9FLAO</name>
<comment type="function">
    <text evidence="6">Also exhibits azoreductase activity. Catalyzes the reductive cleavage of the azo bond in aromatic azo compounds to the corresponding amines.</text>
</comment>
<dbReference type="InterPro" id="IPR023048">
    <property type="entry name" value="NADH:quinone_OxRdtase_FMN_depd"/>
</dbReference>
<evidence type="ECO:0000256" key="4">
    <source>
        <dbReference type="ARBA" id="ARBA00023027"/>
    </source>
</evidence>
<dbReference type="EMBL" id="FOKU01000007">
    <property type="protein sequence ID" value="SFC22598.1"/>
    <property type="molecule type" value="Genomic_DNA"/>
</dbReference>
<feature type="binding site" evidence="6">
    <location>
        <begin position="21"/>
        <end position="23"/>
    </location>
    <ligand>
        <name>FMN</name>
        <dbReference type="ChEBI" id="CHEBI:58210"/>
    </ligand>
</feature>
<proteinExistence type="inferred from homology"/>
<organism evidence="9 10">
    <name type="scientific">Flagellimonas taeanensis</name>
    <dbReference type="NCBI Taxonomy" id="1005926"/>
    <lineage>
        <taxon>Bacteria</taxon>
        <taxon>Pseudomonadati</taxon>
        <taxon>Bacteroidota</taxon>
        <taxon>Flavobacteriia</taxon>
        <taxon>Flavobacteriales</taxon>
        <taxon>Flavobacteriaceae</taxon>
        <taxon>Flagellimonas</taxon>
    </lineage>
</organism>
<dbReference type="InterPro" id="IPR050104">
    <property type="entry name" value="FMN-dep_NADH:Q_OxRdtase_AzoR1"/>
</dbReference>
<dbReference type="OrthoDB" id="9805013at2"/>
<dbReference type="Proteomes" id="UP000184031">
    <property type="component" value="Unassembled WGS sequence"/>
</dbReference>
<dbReference type="Proteomes" id="UP000198940">
    <property type="component" value="Unassembled WGS sequence"/>
</dbReference>
<evidence type="ECO:0000256" key="6">
    <source>
        <dbReference type="HAMAP-Rule" id="MF_01216"/>
    </source>
</evidence>
<evidence type="ECO:0000313" key="10">
    <source>
        <dbReference type="Proteomes" id="UP000184031"/>
    </source>
</evidence>
<dbReference type="HAMAP" id="MF_01216">
    <property type="entry name" value="Azoreductase_type1"/>
    <property type="match status" value="1"/>
</dbReference>
<dbReference type="EMBL" id="FRAT01000004">
    <property type="protein sequence ID" value="SHK73853.1"/>
    <property type="molecule type" value="Genomic_DNA"/>
</dbReference>
<evidence type="ECO:0000259" key="7">
    <source>
        <dbReference type="Pfam" id="PF02525"/>
    </source>
</evidence>
<comment type="function">
    <text evidence="6">Quinone reductase that provides resistance to thiol-specific stress caused by electrophilic quinones.</text>
</comment>
<evidence type="ECO:0000256" key="3">
    <source>
        <dbReference type="ARBA" id="ARBA00023002"/>
    </source>
</evidence>
<dbReference type="GO" id="GO:0010181">
    <property type="term" value="F:FMN binding"/>
    <property type="evidence" value="ECO:0007669"/>
    <property type="project" value="UniProtKB-UniRule"/>
</dbReference>
<reference evidence="9 10" key="1">
    <citation type="submission" date="2016-11" db="EMBL/GenBank/DDBJ databases">
        <authorList>
            <person name="Varghese N."/>
            <person name="Submissions S."/>
        </authorList>
    </citation>
    <scope>NUCLEOTIDE SEQUENCE [LARGE SCALE GENOMIC DNA]</scope>
    <source>
        <strain evidence="9 10">CGMCC 1.12174</strain>
        <strain evidence="8 11">DSM 26351</strain>
    </source>
</reference>
<comment type="subunit">
    <text evidence="6">Homodimer.</text>
</comment>
<dbReference type="InterPro" id="IPR029039">
    <property type="entry name" value="Flavoprotein-like_sf"/>
</dbReference>
<comment type="cofactor">
    <cofactor evidence="6">
        <name>FMN</name>
        <dbReference type="ChEBI" id="CHEBI:58210"/>
    </cofactor>
    <text evidence="6">Binds 1 FMN per subunit.</text>
</comment>
<feature type="domain" description="Flavodoxin-like fold" evidence="7">
    <location>
        <begin position="7"/>
        <end position="200"/>
    </location>
</feature>
<feature type="binding site" evidence="6">
    <location>
        <position position="15"/>
    </location>
    <ligand>
        <name>FMN</name>
        <dbReference type="ChEBI" id="CHEBI:58210"/>
    </ligand>
</feature>